<accession>A0A5C5WM41</accession>
<gene>
    <name evidence="3" type="ORF">Pla22_39860</name>
</gene>
<dbReference type="EMBL" id="SJPI01000002">
    <property type="protein sequence ID" value="TWT51209.1"/>
    <property type="molecule type" value="Genomic_DNA"/>
</dbReference>
<feature type="signal peptide" evidence="1">
    <location>
        <begin position="1"/>
        <end position="20"/>
    </location>
</feature>
<evidence type="ECO:0000256" key="1">
    <source>
        <dbReference type="SAM" id="SignalP"/>
    </source>
</evidence>
<dbReference type="AlphaFoldDB" id="A0A5C5WM41"/>
<dbReference type="Gene3D" id="2.60.120.560">
    <property type="entry name" value="Exo-inulinase, domain 1"/>
    <property type="match status" value="1"/>
</dbReference>
<comment type="caution">
    <text evidence="3">The sequence shown here is derived from an EMBL/GenBank/DDBJ whole genome shotgun (WGS) entry which is preliminary data.</text>
</comment>
<dbReference type="GO" id="GO:0016787">
    <property type="term" value="F:hydrolase activity"/>
    <property type="evidence" value="ECO:0007669"/>
    <property type="project" value="InterPro"/>
</dbReference>
<dbReference type="InterPro" id="IPR010496">
    <property type="entry name" value="AL/BT2_dom"/>
</dbReference>
<protein>
    <recommendedName>
        <fullName evidence="2">3-keto-alpha-glucoside-1,2-lyase/3-keto-2-hydroxy-glucal hydratase domain-containing protein</fullName>
    </recommendedName>
</protein>
<evidence type="ECO:0000259" key="2">
    <source>
        <dbReference type="Pfam" id="PF06439"/>
    </source>
</evidence>
<reference evidence="3 4" key="1">
    <citation type="submission" date="2019-02" db="EMBL/GenBank/DDBJ databases">
        <title>Deep-cultivation of Planctomycetes and their phenomic and genomic characterization uncovers novel biology.</title>
        <authorList>
            <person name="Wiegand S."/>
            <person name="Jogler M."/>
            <person name="Boedeker C."/>
            <person name="Pinto D."/>
            <person name="Vollmers J."/>
            <person name="Rivas-Marin E."/>
            <person name="Kohn T."/>
            <person name="Peeters S.H."/>
            <person name="Heuer A."/>
            <person name="Rast P."/>
            <person name="Oberbeckmann S."/>
            <person name="Bunk B."/>
            <person name="Jeske O."/>
            <person name="Meyerdierks A."/>
            <person name="Storesund J.E."/>
            <person name="Kallscheuer N."/>
            <person name="Luecker S."/>
            <person name="Lage O.M."/>
            <person name="Pohl T."/>
            <person name="Merkel B.J."/>
            <person name="Hornburger P."/>
            <person name="Mueller R.-W."/>
            <person name="Bruemmer F."/>
            <person name="Labrenz M."/>
            <person name="Spormann A.M."/>
            <person name="Op Den Camp H."/>
            <person name="Overmann J."/>
            <person name="Amann R."/>
            <person name="Jetten M.S.M."/>
            <person name="Mascher T."/>
            <person name="Medema M.H."/>
            <person name="Devos D.P."/>
            <person name="Kaster A.-K."/>
            <person name="Ovreas L."/>
            <person name="Rohde M."/>
            <person name="Galperin M.Y."/>
            <person name="Jogler C."/>
        </authorList>
    </citation>
    <scope>NUCLEOTIDE SEQUENCE [LARGE SCALE GENOMIC DNA]</scope>
    <source>
        <strain evidence="3 4">Pla22</strain>
    </source>
</reference>
<evidence type="ECO:0000313" key="3">
    <source>
        <dbReference type="EMBL" id="TWT51209.1"/>
    </source>
</evidence>
<feature type="chain" id="PRO_5023037505" description="3-keto-alpha-glucoside-1,2-lyase/3-keto-2-hydroxy-glucal hydratase domain-containing protein" evidence="1">
    <location>
        <begin position="21"/>
        <end position="330"/>
    </location>
</feature>
<name>A0A5C5WM41_9BACT</name>
<keyword evidence="4" id="KW-1185">Reference proteome</keyword>
<feature type="domain" description="3-keto-alpha-glucoside-1,2-lyase/3-keto-2-hydroxy-glucal hydratase" evidence="2">
    <location>
        <begin position="124"/>
        <end position="326"/>
    </location>
</feature>
<evidence type="ECO:0000313" key="4">
    <source>
        <dbReference type="Proteomes" id="UP000316598"/>
    </source>
</evidence>
<proteinExistence type="predicted"/>
<dbReference type="Pfam" id="PF06439">
    <property type="entry name" value="3keto-disac_hyd"/>
    <property type="match status" value="1"/>
</dbReference>
<dbReference type="Proteomes" id="UP000316598">
    <property type="component" value="Unassembled WGS sequence"/>
</dbReference>
<organism evidence="3 4">
    <name type="scientific">Rubripirellula amarantea</name>
    <dbReference type="NCBI Taxonomy" id="2527999"/>
    <lineage>
        <taxon>Bacteria</taxon>
        <taxon>Pseudomonadati</taxon>
        <taxon>Planctomycetota</taxon>
        <taxon>Planctomycetia</taxon>
        <taxon>Pirellulales</taxon>
        <taxon>Pirellulaceae</taxon>
        <taxon>Rubripirellula</taxon>
    </lineage>
</organism>
<sequence length="330" mass="37012" precursor="true">MKRLLPFTLAVLCATTTALTTQTAVGQNANATKQSRIEKRAQSITTKVAAEVDLTDEQQQQLKSALQAKFEHNSSNLNDKMSDDDKQELWRAGNRIQQELLAEHFEPSEVKQINKAVRAIAKAGQLFNGRDLDGWEQVNGTATYEVVDGAIVGTTVAGSPNSFLATKKSYANFDLQFQVFLVDNELNSGVQFRSAQHDEQSLASVDKKHPVGRVYGYQCEIEASADGDMDPEHYGDAGYIYDEARRGWLIDDETRLTASTRGAFKNQEWNRMRIRCEGDHIQTWINGQKITDFHDDMTASGFIALQVHGIGKKDAKWQVKWRNITINELP</sequence>
<keyword evidence="1" id="KW-0732">Signal</keyword>